<dbReference type="GO" id="GO:0016020">
    <property type="term" value="C:membrane"/>
    <property type="evidence" value="ECO:0007669"/>
    <property type="project" value="UniProtKB-SubCell"/>
</dbReference>
<name>A0A9W7LMU1_HIBTR</name>
<evidence type="ECO:0000256" key="7">
    <source>
        <dbReference type="ARBA" id="ARBA00023136"/>
    </source>
</evidence>
<keyword evidence="4 8" id="KW-0812">Transmembrane</keyword>
<keyword evidence="7 8" id="KW-0472">Membrane</keyword>
<keyword evidence="5" id="KW-0029">Amino-acid transport</keyword>
<reference evidence="9" key="1">
    <citation type="submission" date="2023-05" db="EMBL/GenBank/DDBJ databases">
        <title>Genome and transcriptome analyses reveal genes involved in the formation of fine ridges on petal epidermal cells in Hibiscus trionum.</title>
        <authorList>
            <person name="Koshimizu S."/>
            <person name="Masuda S."/>
            <person name="Ishii T."/>
            <person name="Shirasu K."/>
            <person name="Hoshino A."/>
            <person name="Arita M."/>
        </authorList>
    </citation>
    <scope>NUCLEOTIDE SEQUENCE</scope>
    <source>
        <strain evidence="9">Hamamatsu line</strain>
    </source>
</reference>
<evidence type="ECO:0000313" key="10">
    <source>
        <dbReference type="Proteomes" id="UP001165190"/>
    </source>
</evidence>
<gene>
    <name evidence="9" type="ORF">HRI_000571300</name>
</gene>
<comment type="subcellular location">
    <subcellularLocation>
        <location evidence="1">Membrane</location>
        <topology evidence="1">Single-pass membrane protein</topology>
    </subcellularLocation>
</comment>
<dbReference type="GO" id="GO:0080143">
    <property type="term" value="P:regulation of amino acid export"/>
    <property type="evidence" value="ECO:0007669"/>
    <property type="project" value="InterPro"/>
</dbReference>
<comment type="similarity">
    <text evidence="2">Belongs to the GLUTAMINE DUMPER 1 (TC 9.B.60) family.</text>
</comment>
<dbReference type="PANTHER" id="PTHR33228:SF76">
    <property type="entry name" value="PROTEIN GLUTAMINE DUMPER 7"/>
    <property type="match status" value="1"/>
</dbReference>
<dbReference type="GO" id="GO:0006865">
    <property type="term" value="P:amino acid transport"/>
    <property type="evidence" value="ECO:0007669"/>
    <property type="project" value="UniProtKB-KW"/>
</dbReference>
<dbReference type="Proteomes" id="UP001165190">
    <property type="component" value="Unassembled WGS sequence"/>
</dbReference>
<proteinExistence type="inferred from homology"/>
<evidence type="ECO:0000256" key="3">
    <source>
        <dbReference type="ARBA" id="ARBA00022448"/>
    </source>
</evidence>
<evidence type="ECO:0000256" key="8">
    <source>
        <dbReference type="SAM" id="Phobius"/>
    </source>
</evidence>
<evidence type="ECO:0000256" key="1">
    <source>
        <dbReference type="ARBA" id="ARBA00004167"/>
    </source>
</evidence>
<organism evidence="9 10">
    <name type="scientific">Hibiscus trionum</name>
    <name type="common">Flower of an hour</name>
    <dbReference type="NCBI Taxonomy" id="183268"/>
    <lineage>
        <taxon>Eukaryota</taxon>
        <taxon>Viridiplantae</taxon>
        <taxon>Streptophyta</taxon>
        <taxon>Embryophyta</taxon>
        <taxon>Tracheophyta</taxon>
        <taxon>Spermatophyta</taxon>
        <taxon>Magnoliopsida</taxon>
        <taxon>eudicotyledons</taxon>
        <taxon>Gunneridae</taxon>
        <taxon>Pentapetalae</taxon>
        <taxon>rosids</taxon>
        <taxon>malvids</taxon>
        <taxon>Malvales</taxon>
        <taxon>Malvaceae</taxon>
        <taxon>Malvoideae</taxon>
        <taxon>Hibiscus</taxon>
    </lineage>
</organism>
<keyword evidence="10" id="KW-1185">Reference proteome</keyword>
<evidence type="ECO:0000256" key="6">
    <source>
        <dbReference type="ARBA" id="ARBA00022989"/>
    </source>
</evidence>
<evidence type="ECO:0000256" key="2">
    <source>
        <dbReference type="ARBA" id="ARBA00009977"/>
    </source>
</evidence>
<dbReference type="AlphaFoldDB" id="A0A9W7LMU1"/>
<keyword evidence="6 8" id="KW-1133">Transmembrane helix</keyword>
<protein>
    <submittedName>
        <fullName evidence="9">Uncharacterized protein</fullName>
    </submittedName>
</protein>
<dbReference type="PANTHER" id="PTHR33228">
    <property type="entry name" value="PROTEIN GLUTAMINE DUMPER 4-RELATED"/>
    <property type="match status" value="1"/>
</dbReference>
<evidence type="ECO:0000256" key="4">
    <source>
        <dbReference type="ARBA" id="ARBA00022692"/>
    </source>
</evidence>
<dbReference type="EMBL" id="BSYR01000006">
    <property type="protein sequence ID" value="GMI69020.1"/>
    <property type="molecule type" value="Genomic_DNA"/>
</dbReference>
<comment type="caution">
    <text evidence="9">The sequence shown here is derived from an EMBL/GenBank/DDBJ whole genome shotgun (WGS) entry which is preliminary data.</text>
</comment>
<accession>A0A9W7LMU1</accession>
<evidence type="ECO:0000313" key="9">
    <source>
        <dbReference type="EMBL" id="GMI69020.1"/>
    </source>
</evidence>
<feature type="transmembrane region" description="Helical" evidence="8">
    <location>
        <begin position="54"/>
        <end position="74"/>
    </location>
</feature>
<keyword evidence="3" id="KW-0813">Transport</keyword>
<evidence type="ECO:0000256" key="5">
    <source>
        <dbReference type="ARBA" id="ARBA00022970"/>
    </source>
</evidence>
<dbReference type="InterPro" id="IPR040359">
    <property type="entry name" value="GDU"/>
</dbReference>
<dbReference type="OrthoDB" id="770444at2759"/>
<sequence>MHSRTHLVATTNLNLPSLKLSTDKLLRVQERMRPATTSNSTAAVFRHWNSPIPYLFGGIAVMLGLIAISLLILACSSHNFHGDEAEEDEKPVKQLEMVMEPKIVVIMAGDENPTYIANPIRHIQEQQP</sequence>